<dbReference type="EMBL" id="QWDE01000004">
    <property type="protein sequence ID" value="RFZ81805.1"/>
    <property type="molecule type" value="Genomic_DNA"/>
</dbReference>
<dbReference type="Pfam" id="PF16118">
    <property type="entry name" value="DUF4834"/>
    <property type="match status" value="1"/>
</dbReference>
<sequence>MLLIRFLIISICVLYILRSLARIFIPMLFQSVVNKAQEQARGQQNYQQYKRPEGKVQIDHIPEGVNKGKVPDNEGEFVDYEEIK</sequence>
<evidence type="ECO:0000313" key="1">
    <source>
        <dbReference type="EMBL" id="RFZ81805.1"/>
    </source>
</evidence>
<keyword evidence="2" id="KW-1185">Reference proteome</keyword>
<gene>
    <name evidence="1" type="ORF">DYU05_18460</name>
</gene>
<dbReference type="OrthoDB" id="799376at2"/>
<dbReference type="AlphaFoldDB" id="A0A3E2NLD0"/>
<dbReference type="RefSeq" id="WP_117384625.1">
    <property type="nucleotide sequence ID" value="NZ_QWDE01000004.1"/>
</dbReference>
<protein>
    <submittedName>
        <fullName evidence="1">DUF4834 family protein</fullName>
    </submittedName>
</protein>
<dbReference type="Proteomes" id="UP000260823">
    <property type="component" value="Unassembled WGS sequence"/>
</dbReference>
<dbReference type="InterPro" id="IPR032272">
    <property type="entry name" value="DUF4834"/>
</dbReference>
<reference evidence="1 2" key="1">
    <citation type="submission" date="2018-08" db="EMBL/GenBank/DDBJ databases">
        <title>Mucilaginibacter terrae sp. nov., isolated from manganese diggings.</title>
        <authorList>
            <person name="Huang Y."/>
            <person name="Zhou Z."/>
        </authorList>
    </citation>
    <scope>NUCLEOTIDE SEQUENCE [LARGE SCALE GENOMIC DNA]</scope>
    <source>
        <strain evidence="1 2">ZH6</strain>
    </source>
</reference>
<organism evidence="1 2">
    <name type="scientific">Mucilaginibacter terrenus</name>
    <dbReference type="NCBI Taxonomy" id="2482727"/>
    <lineage>
        <taxon>Bacteria</taxon>
        <taxon>Pseudomonadati</taxon>
        <taxon>Bacteroidota</taxon>
        <taxon>Sphingobacteriia</taxon>
        <taxon>Sphingobacteriales</taxon>
        <taxon>Sphingobacteriaceae</taxon>
        <taxon>Mucilaginibacter</taxon>
    </lineage>
</organism>
<proteinExistence type="predicted"/>
<comment type="caution">
    <text evidence="1">The sequence shown here is derived from an EMBL/GenBank/DDBJ whole genome shotgun (WGS) entry which is preliminary data.</text>
</comment>
<name>A0A3E2NLD0_9SPHI</name>
<accession>A0A3E2NLD0</accession>
<evidence type="ECO:0000313" key="2">
    <source>
        <dbReference type="Proteomes" id="UP000260823"/>
    </source>
</evidence>